<dbReference type="EMBL" id="CH476736">
    <property type="protein sequence ID" value="EIE82143.1"/>
    <property type="molecule type" value="Genomic_DNA"/>
</dbReference>
<evidence type="ECO:0000313" key="2">
    <source>
        <dbReference type="EMBL" id="EIE82143.1"/>
    </source>
</evidence>
<dbReference type="Gene3D" id="3.60.10.10">
    <property type="entry name" value="Endonuclease/exonuclease/phosphatase"/>
    <property type="match status" value="1"/>
</dbReference>
<dbReference type="InParanoid" id="I1C113"/>
<dbReference type="Proteomes" id="UP000009138">
    <property type="component" value="Unassembled WGS sequence"/>
</dbReference>
<evidence type="ECO:0000313" key="3">
    <source>
        <dbReference type="Proteomes" id="UP000009138"/>
    </source>
</evidence>
<dbReference type="InterPro" id="IPR000477">
    <property type="entry name" value="RT_dom"/>
</dbReference>
<dbReference type="Pfam" id="PF13966">
    <property type="entry name" value="zf-RVT"/>
    <property type="match status" value="1"/>
</dbReference>
<dbReference type="InterPro" id="IPR026960">
    <property type="entry name" value="RVT-Znf"/>
</dbReference>
<dbReference type="InterPro" id="IPR043502">
    <property type="entry name" value="DNA/RNA_pol_sf"/>
</dbReference>
<accession>I1C113</accession>
<name>I1C113_RHIO9</name>
<dbReference type="GeneID" id="93613819"/>
<sequence length="1284" mass="144761">MKFQAKSSIWSHYCGIVSLNPSLVLSSAFIDRDQRLIACTVSHMNHTFEPFIIVTIYAPASLSPRRQYYYNIMQLPIFSPSFYHNHTNLPTQTPLLAAQKDWHEFLLTNFTELTHPSLDAPLPTFQRGSSSSTLDYMFGSSSIRDCIQTSNIEFINASWSDHALLSVRLRFGSGQHGKGLWRANPHLARNSYFVKSLYQSLDWFCSSRLFPPVDLTNKDHCAPIESTQSLWEDVKSEVKRVARSFGRRQASWRQAHLTRLQNKRTRLLTSAASNGNLHTQLAKTEALIGNLQKVFANNQILKVSKHWREHGETSAGYLKRSIATRASQRYISSLQHPITGQLCTSSVDLQDAAKTFYQQLYQSDPTSDADVSILLDTIPDSDIIPSDSIPPLVAPFTIHDLVSASSRSPRKSSPGIDGIPYEILSLVFKHPGVAPLAVKVYNEALLQSVFPSSWLCTSTALLPKKGDLTLLKNWRPISLINTDAKIFTRLLNSRLMSVFSHRIFPCQMGFMPKRFIGEQGRLLHLVMTSASIQKSSAVGLLLDQEKAYDRVHPSYLSQVMIRFGVPPPLVTTIIGLFFSTNISININGFLTTSFVAQRGLRQGDPLSPLLFNIAFDPFLRLISSDPLYRGFSFGQLQDTRYIDDSPRPPSDDACPPPPVKILAYADDVLVFLHSPSDFVRLKSAVDIYGAASNAKLNFNKTQDFSLSGDPLPNWQQFLVSHNINSWHDRLSTHSLIYLGYPVYSSTAQRTLCVNQLTNKIALSCQVHSQRNLSIRGRVTVLNCLIFSRLWHVLRILPLTKKQIATLQGLGSRFLNANSFPKISFATLSLPRSQGGLGALDPAIQIQALQWRWLLPMVLSCSPFSPVDSLFPSVFYPSATYGLYLLKSTTPQLYPNYQITSASSLLFPAFRSKHFSTTTLHCFSILFAAFDSLICRAFDYVILSPTTILTIPLIYLIQATPLLPSHPPLINRTPPLPQVCHLKPYRQMLGSHIMIFDSSTLRLRYRTFTRTEIQHFTRTTKQVINLLTSNIIQLRTFAATHFNNPATINNIVDHTTLILSIFNVDSVPNIPNQLLSPSPKIFKTLLSSKKHNRLSCPCPAPQPPPTTHAPSFLLNSSKWSSFWRLDIPLRSRTIWFKIVHNSIPHTSFLHLCNIQRFPSPLCPLCLQEPDSLIHFFYTCNKIQPVWIKISSLFIDNAWQYTIHHFLSDISAAVTTLSSFPLRDPRISLVLSLSSSQIAACVLQAIWSARWQFIFHSTPFLSDNVFLQAQKLIHLLDAEIRIDDDI</sequence>
<dbReference type="SUPFAM" id="SSF56672">
    <property type="entry name" value="DNA/RNA polymerases"/>
    <property type="match status" value="1"/>
</dbReference>
<dbReference type="OMA" id="NPREREY"/>
<dbReference type="PROSITE" id="PS50878">
    <property type="entry name" value="RT_POL"/>
    <property type="match status" value="1"/>
</dbReference>
<dbReference type="InterPro" id="IPR036691">
    <property type="entry name" value="Endo/exonu/phosph_ase_sf"/>
</dbReference>
<dbReference type="CDD" id="cd01650">
    <property type="entry name" value="RT_nLTR_like"/>
    <property type="match status" value="1"/>
</dbReference>
<proteinExistence type="predicted"/>
<dbReference type="eggNOG" id="KOG1075">
    <property type="taxonomic scope" value="Eukaryota"/>
</dbReference>
<dbReference type="PANTHER" id="PTHR19446">
    <property type="entry name" value="REVERSE TRANSCRIPTASES"/>
    <property type="match status" value="1"/>
</dbReference>
<gene>
    <name evidence="2" type="ORF">RO3G_06848</name>
</gene>
<evidence type="ECO:0000259" key="1">
    <source>
        <dbReference type="PROSITE" id="PS50878"/>
    </source>
</evidence>
<feature type="domain" description="Reverse transcriptase" evidence="1">
    <location>
        <begin position="443"/>
        <end position="719"/>
    </location>
</feature>
<dbReference type="Pfam" id="PF00078">
    <property type="entry name" value="RVT_1"/>
    <property type="match status" value="1"/>
</dbReference>
<dbReference type="VEuPathDB" id="FungiDB:RO3G_06848"/>
<protein>
    <recommendedName>
        <fullName evidence="1">Reverse transcriptase domain-containing protein</fullName>
    </recommendedName>
</protein>
<reference evidence="2 3" key="1">
    <citation type="journal article" date="2009" name="PLoS Genet.">
        <title>Genomic analysis of the basal lineage fungus Rhizopus oryzae reveals a whole-genome duplication.</title>
        <authorList>
            <person name="Ma L.-J."/>
            <person name="Ibrahim A.S."/>
            <person name="Skory C."/>
            <person name="Grabherr M.G."/>
            <person name="Burger G."/>
            <person name="Butler M."/>
            <person name="Elias M."/>
            <person name="Idnurm A."/>
            <person name="Lang B.F."/>
            <person name="Sone T."/>
            <person name="Abe A."/>
            <person name="Calvo S.E."/>
            <person name="Corrochano L.M."/>
            <person name="Engels R."/>
            <person name="Fu J."/>
            <person name="Hansberg W."/>
            <person name="Kim J.-M."/>
            <person name="Kodira C.D."/>
            <person name="Koehrsen M.J."/>
            <person name="Liu B."/>
            <person name="Miranda-Saavedra D."/>
            <person name="O'Leary S."/>
            <person name="Ortiz-Castellanos L."/>
            <person name="Poulter R."/>
            <person name="Rodriguez-Romero J."/>
            <person name="Ruiz-Herrera J."/>
            <person name="Shen Y.-Q."/>
            <person name="Zeng Q."/>
            <person name="Galagan J."/>
            <person name="Birren B.W."/>
            <person name="Cuomo C.A."/>
            <person name="Wickes B.L."/>
        </authorList>
    </citation>
    <scope>NUCLEOTIDE SEQUENCE [LARGE SCALE GENOMIC DNA]</scope>
    <source>
        <strain evidence="3">RA 99-880 / ATCC MYA-4621 / FGSC 9543 / NRRL 43880</strain>
    </source>
</reference>
<keyword evidence="3" id="KW-1185">Reference proteome</keyword>
<organism evidence="2 3">
    <name type="scientific">Rhizopus delemar (strain RA 99-880 / ATCC MYA-4621 / FGSC 9543 / NRRL 43880)</name>
    <name type="common">Mucormycosis agent</name>
    <name type="synonym">Rhizopus arrhizus var. delemar</name>
    <dbReference type="NCBI Taxonomy" id="246409"/>
    <lineage>
        <taxon>Eukaryota</taxon>
        <taxon>Fungi</taxon>
        <taxon>Fungi incertae sedis</taxon>
        <taxon>Mucoromycota</taxon>
        <taxon>Mucoromycotina</taxon>
        <taxon>Mucoromycetes</taxon>
        <taxon>Mucorales</taxon>
        <taxon>Mucorineae</taxon>
        <taxon>Rhizopodaceae</taxon>
        <taxon>Rhizopus</taxon>
    </lineage>
</organism>
<dbReference type="RefSeq" id="XP_067517539.1">
    <property type="nucleotide sequence ID" value="XM_067661438.1"/>
</dbReference>